<comment type="caution">
    <text evidence="1">The sequence shown here is derived from an EMBL/GenBank/DDBJ whole genome shotgun (WGS) entry which is preliminary data.</text>
</comment>
<evidence type="ECO:0000313" key="2">
    <source>
        <dbReference type="Proteomes" id="UP001066276"/>
    </source>
</evidence>
<dbReference type="AlphaFoldDB" id="A0AAV7WNJ5"/>
<sequence length="138" mass="15101">MGTLEASLPRFPVSRETLETFRDAGGQKASERIERGLHTFSLFIFFFTQMETQEVHGKKEERKKATLFLERGRPQRLVATCSSRLQLSSGVFIPSFNVAVGPSVSVSGMESGGSPSMGVRGLKNPTSICQFVSNGRQG</sequence>
<protein>
    <submittedName>
        <fullName evidence="1">Uncharacterized protein</fullName>
    </submittedName>
</protein>
<dbReference type="Proteomes" id="UP001066276">
    <property type="component" value="Chromosome 1_1"/>
</dbReference>
<proteinExistence type="predicted"/>
<accession>A0AAV7WNJ5</accession>
<dbReference type="EMBL" id="JANPWB010000001">
    <property type="protein sequence ID" value="KAJ1214814.1"/>
    <property type="molecule type" value="Genomic_DNA"/>
</dbReference>
<evidence type="ECO:0000313" key="1">
    <source>
        <dbReference type="EMBL" id="KAJ1214814.1"/>
    </source>
</evidence>
<gene>
    <name evidence="1" type="ORF">NDU88_002425</name>
</gene>
<keyword evidence="2" id="KW-1185">Reference proteome</keyword>
<organism evidence="1 2">
    <name type="scientific">Pleurodeles waltl</name>
    <name type="common">Iberian ribbed newt</name>
    <dbReference type="NCBI Taxonomy" id="8319"/>
    <lineage>
        <taxon>Eukaryota</taxon>
        <taxon>Metazoa</taxon>
        <taxon>Chordata</taxon>
        <taxon>Craniata</taxon>
        <taxon>Vertebrata</taxon>
        <taxon>Euteleostomi</taxon>
        <taxon>Amphibia</taxon>
        <taxon>Batrachia</taxon>
        <taxon>Caudata</taxon>
        <taxon>Salamandroidea</taxon>
        <taxon>Salamandridae</taxon>
        <taxon>Pleurodelinae</taxon>
        <taxon>Pleurodeles</taxon>
    </lineage>
</organism>
<reference evidence="1" key="1">
    <citation type="journal article" date="2022" name="bioRxiv">
        <title>Sequencing and chromosome-scale assembly of the giantPleurodeles waltlgenome.</title>
        <authorList>
            <person name="Brown T."/>
            <person name="Elewa A."/>
            <person name="Iarovenko S."/>
            <person name="Subramanian E."/>
            <person name="Araus A.J."/>
            <person name="Petzold A."/>
            <person name="Susuki M."/>
            <person name="Suzuki K.-i.T."/>
            <person name="Hayashi T."/>
            <person name="Toyoda A."/>
            <person name="Oliveira C."/>
            <person name="Osipova E."/>
            <person name="Leigh N.D."/>
            <person name="Simon A."/>
            <person name="Yun M.H."/>
        </authorList>
    </citation>
    <scope>NUCLEOTIDE SEQUENCE</scope>
    <source>
        <strain evidence="1">20211129_DDA</strain>
        <tissue evidence="1">Liver</tissue>
    </source>
</reference>
<name>A0AAV7WNJ5_PLEWA</name>